<accession>A0A4C1V705</accession>
<feature type="region of interest" description="Disordered" evidence="1">
    <location>
        <begin position="74"/>
        <end position="93"/>
    </location>
</feature>
<gene>
    <name evidence="3" type="ORF">EVAR_18992_1</name>
</gene>
<dbReference type="Proteomes" id="UP000299102">
    <property type="component" value="Unassembled WGS sequence"/>
</dbReference>
<organism evidence="3 4">
    <name type="scientific">Eumeta variegata</name>
    <name type="common">Bagworm moth</name>
    <name type="synonym">Eumeta japonica</name>
    <dbReference type="NCBI Taxonomy" id="151549"/>
    <lineage>
        <taxon>Eukaryota</taxon>
        <taxon>Metazoa</taxon>
        <taxon>Ecdysozoa</taxon>
        <taxon>Arthropoda</taxon>
        <taxon>Hexapoda</taxon>
        <taxon>Insecta</taxon>
        <taxon>Pterygota</taxon>
        <taxon>Neoptera</taxon>
        <taxon>Endopterygota</taxon>
        <taxon>Lepidoptera</taxon>
        <taxon>Glossata</taxon>
        <taxon>Ditrysia</taxon>
        <taxon>Tineoidea</taxon>
        <taxon>Psychidae</taxon>
        <taxon>Oiketicinae</taxon>
        <taxon>Eumeta</taxon>
    </lineage>
</organism>
<keyword evidence="2" id="KW-0812">Transmembrane</keyword>
<protein>
    <submittedName>
        <fullName evidence="3">Uncharacterized protein</fullName>
    </submittedName>
</protein>
<sequence>MALKPNARMLSKLNETLSLLKLSLRPVVIQKHAKERPKPFPEASIKFFMAFIYVGSSLALIRVGLRANAPQGMRSVQTERRAYEQDTGLSSRRRRRALAPTLTEGLKSELLDLNYKALGDTPSRNCAAAVG</sequence>
<comment type="caution">
    <text evidence="3">The sequence shown here is derived from an EMBL/GenBank/DDBJ whole genome shotgun (WGS) entry which is preliminary data.</text>
</comment>
<evidence type="ECO:0000256" key="2">
    <source>
        <dbReference type="SAM" id="Phobius"/>
    </source>
</evidence>
<evidence type="ECO:0000313" key="4">
    <source>
        <dbReference type="Proteomes" id="UP000299102"/>
    </source>
</evidence>
<keyword evidence="4" id="KW-1185">Reference proteome</keyword>
<evidence type="ECO:0000256" key="1">
    <source>
        <dbReference type="SAM" id="MobiDB-lite"/>
    </source>
</evidence>
<evidence type="ECO:0000313" key="3">
    <source>
        <dbReference type="EMBL" id="GBP34601.1"/>
    </source>
</evidence>
<proteinExistence type="predicted"/>
<reference evidence="3 4" key="1">
    <citation type="journal article" date="2019" name="Commun. Biol.">
        <title>The bagworm genome reveals a unique fibroin gene that provides high tensile strength.</title>
        <authorList>
            <person name="Kono N."/>
            <person name="Nakamura H."/>
            <person name="Ohtoshi R."/>
            <person name="Tomita M."/>
            <person name="Numata K."/>
            <person name="Arakawa K."/>
        </authorList>
    </citation>
    <scope>NUCLEOTIDE SEQUENCE [LARGE SCALE GENOMIC DNA]</scope>
</reference>
<dbReference type="AlphaFoldDB" id="A0A4C1V705"/>
<keyword evidence="2" id="KW-0472">Membrane</keyword>
<dbReference type="EMBL" id="BGZK01000291">
    <property type="protein sequence ID" value="GBP34601.1"/>
    <property type="molecule type" value="Genomic_DNA"/>
</dbReference>
<feature type="transmembrane region" description="Helical" evidence="2">
    <location>
        <begin position="47"/>
        <end position="65"/>
    </location>
</feature>
<keyword evidence="2" id="KW-1133">Transmembrane helix</keyword>
<name>A0A4C1V705_EUMVA</name>